<dbReference type="EMBL" id="CYZF01000007">
    <property type="protein sequence ID" value="CUO87852.1"/>
    <property type="molecule type" value="Genomic_DNA"/>
</dbReference>
<evidence type="ECO:0000313" key="2">
    <source>
        <dbReference type="Proteomes" id="UP000095419"/>
    </source>
</evidence>
<evidence type="ECO:0008006" key="3">
    <source>
        <dbReference type="Google" id="ProtNLM"/>
    </source>
</evidence>
<sequence>MNVLVACEESQAVCLAFRRLGHKAFSCDLQECSGGHPEYHFKGNMFDVIANRGGTLENGTKHFLDSCWDLVIAHPPCTYLAVSGARWYYHPDDKKLPIEQRRPHPKFPDRAKDREDAVQFFMDVSKIGVNKLAIENPVGIMSSRWRKPDQIIEPWQFGHEASKKTCLWLKNLPFLVPTNVVGKGEVYVSKSGNKSPKWFTDIFFSGVSSEERRKLRSKTFPGIADAMADQWGGKVIAA</sequence>
<evidence type="ECO:0000313" key="1">
    <source>
        <dbReference type="EMBL" id="CUO87852.1"/>
    </source>
</evidence>
<dbReference type="Proteomes" id="UP000095419">
    <property type="component" value="Unassembled WGS sequence"/>
</dbReference>
<organism evidence="1 2">
    <name type="scientific">Bacteroides uniformis</name>
    <dbReference type="NCBI Taxonomy" id="820"/>
    <lineage>
        <taxon>Bacteria</taxon>
        <taxon>Pseudomonadati</taxon>
        <taxon>Bacteroidota</taxon>
        <taxon>Bacteroidia</taxon>
        <taxon>Bacteroidales</taxon>
        <taxon>Bacteroidaceae</taxon>
        <taxon>Bacteroides</taxon>
    </lineage>
</organism>
<gene>
    <name evidence="1" type="ORF">ERS417307_02630</name>
</gene>
<dbReference type="RefSeq" id="WP_022400988.1">
    <property type="nucleotide sequence ID" value="NZ_CYZF01000007.1"/>
</dbReference>
<proteinExistence type="predicted"/>
<reference evidence="1 2" key="1">
    <citation type="submission" date="2015-09" db="EMBL/GenBank/DDBJ databases">
        <authorList>
            <consortium name="Pathogen Informatics"/>
        </authorList>
    </citation>
    <scope>NUCLEOTIDE SEQUENCE [LARGE SCALE GENOMIC DNA]</scope>
    <source>
        <strain evidence="1 2">2789STDY5608791</strain>
    </source>
</reference>
<name>A0A174IKF6_BACUN</name>
<accession>A0A174IKF6</accession>
<protein>
    <recommendedName>
        <fullName evidence="3">DNA cytosine methyltransferase</fullName>
    </recommendedName>
</protein>
<dbReference type="AlphaFoldDB" id="A0A174IKF6"/>